<organism evidence="6 7">
    <name type="scientific">Aquibium pacificus</name>
    <dbReference type="NCBI Taxonomy" id="3153579"/>
    <lineage>
        <taxon>Bacteria</taxon>
        <taxon>Pseudomonadati</taxon>
        <taxon>Pseudomonadota</taxon>
        <taxon>Alphaproteobacteria</taxon>
        <taxon>Hyphomicrobiales</taxon>
        <taxon>Phyllobacteriaceae</taxon>
        <taxon>Aquibium</taxon>
    </lineage>
</organism>
<dbReference type="Gene3D" id="2.40.50.100">
    <property type="match status" value="1"/>
</dbReference>
<reference evidence="6 7" key="1">
    <citation type="submission" date="2024-05" db="EMBL/GenBank/DDBJ databases">
        <authorList>
            <person name="Jiang F."/>
        </authorList>
    </citation>
    <scope>NUCLEOTIDE SEQUENCE [LARGE SCALE GENOMIC DNA]</scope>
    <source>
        <strain evidence="6 7">LZ166</strain>
    </source>
</reference>
<dbReference type="SUPFAM" id="SSF111369">
    <property type="entry name" value="HlyD-like secretion proteins"/>
    <property type="match status" value="1"/>
</dbReference>
<dbReference type="NCBIfam" id="TIGR01730">
    <property type="entry name" value="RND_mfp"/>
    <property type="match status" value="1"/>
</dbReference>
<dbReference type="PANTHER" id="PTHR30469">
    <property type="entry name" value="MULTIDRUG RESISTANCE PROTEIN MDTA"/>
    <property type="match status" value="1"/>
</dbReference>
<dbReference type="EMBL" id="JBDPGJ010000003">
    <property type="protein sequence ID" value="MEX0406566.1"/>
    <property type="molecule type" value="Genomic_DNA"/>
</dbReference>
<feature type="transmembrane region" description="Helical" evidence="3">
    <location>
        <begin position="35"/>
        <end position="53"/>
    </location>
</feature>
<evidence type="ECO:0000259" key="4">
    <source>
        <dbReference type="Pfam" id="PF25917"/>
    </source>
</evidence>
<keyword evidence="3" id="KW-1133">Transmembrane helix</keyword>
<dbReference type="InterPro" id="IPR058625">
    <property type="entry name" value="MdtA-like_BSH"/>
</dbReference>
<sequence>MDQIVERPKQAETQGQSIENALGLDGGSRRRGRRWIWLVLFLLVAAGGTYAWWSTAGGTGDVVAYQTVPAERGDLTVEITATGTLQPLTQVDVSSELSGVVRAVPVQENQTVAKGDVLAELDTTRLAAQVERAEASLQAAEAKVKEAQTTLKETEQTLARTQSLSGRGMVTEQALEGAVASRDRAESGVATAEANRAIARADLKLQRADLAKSTIYAPIDGIVLTRDVDPGQTVASSLSAPVLFVIAENLETMIVEAAIDEADIGAVAKGQDARFTVDAFPNRRFDATISDISFASVTTEGVVTYDARLAVDNSDLALRPGMTATVSVVTREANDVVLVPSAAFRFRPPATERNSGGFGLQDLFGGRRMGRIFERREPTVSTDGSRTLYVLRDGQPTATRVRTGSTDGENTEIVSGLEEGDLVVTGIGQPGGRDRR</sequence>
<evidence type="ECO:0000256" key="3">
    <source>
        <dbReference type="SAM" id="Phobius"/>
    </source>
</evidence>
<dbReference type="Gene3D" id="6.20.50.140">
    <property type="match status" value="1"/>
</dbReference>
<dbReference type="Pfam" id="PF25954">
    <property type="entry name" value="Beta-barrel_RND_2"/>
    <property type="match status" value="1"/>
</dbReference>
<dbReference type="PANTHER" id="PTHR30469:SF33">
    <property type="entry name" value="SLR1207 PROTEIN"/>
    <property type="match status" value="1"/>
</dbReference>
<protein>
    <submittedName>
        <fullName evidence="6">Efflux RND transporter periplasmic adaptor subunit</fullName>
    </submittedName>
</protein>
<dbReference type="InterPro" id="IPR058792">
    <property type="entry name" value="Beta-barrel_RND_2"/>
</dbReference>
<evidence type="ECO:0000313" key="7">
    <source>
        <dbReference type="Proteomes" id="UP001556692"/>
    </source>
</evidence>
<dbReference type="Gene3D" id="1.10.287.470">
    <property type="entry name" value="Helix hairpin bin"/>
    <property type="match status" value="1"/>
</dbReference>
<evidence type="ECO:0000256" key="2">
    <source>
        <dbReference type="SAM" id="Coils"/>
    </source>
</evidence>
<gene>
    <name evidence="6" type="ORF">ABGN05_12890</name>
</gene>
<keyword evidence="7" id="KW-1185">Reference proteome</keyword>
<dbReference type="Proteomes" id="UP001556692">
    <property type="component" value="Unassembled WGS sequence"/>
</dbReference>
<dbReference type="Gene3D" id="2.40.30.170">
    <property type="match status" value="1"/>
</dbReference>
<proteinExistence type="inferred from homology"/>
<keyword evidence="3" id="KW-0812">Transmembrane</keyword>
<accession>A0ABV3SJ91</accession>
<keyword evidence="3" id="KW-0472">Membrane</keyword>
<dbReference type="InterPro" id="IPR006143">
    <property type="entry name" value="RND_pump_MFP"/>
</dbReference>
<feature type="coiled-coil region" evidence="2">
    <location>
        <begin position="123"/>
        <end position="164"/>
    </location>
</feature>
<comment type="similarity">
    <text evidence="1">Belongs to the membrane fusion protein (MFP) (TC 8.A.1) family.</text>
</comment>
<keyword evidence="2" id="KW-0175">Coiled coil</keyword>
<comment type="caution">
    <text evidence="6">The sequence shown here is derived from an EMBL/GenBank/DDBJ whole genome shotgun (WGS) entry which is preliminary data.</text>
</comment>
<evidence type="ECO:0000256" key="1">
    <source>
        <dbReference type="ARBA" id="ARBA00009477"/>
    </source>
</evidence>
<evidence type="ECO:0000313" key="6">
    <source>
        <dbReference type="EMBL" id="MEX0406566.1"/>
    </source>
</evidence>
<name>A0ABV3SJ91_9HYPH</name>
<dbReference type="Pfam" id="PF25917">
    <property type="entry name" value="BSH_RND"/>
    <property type="match status" value="1"/>
</dbReference>
<feature type="domain" description="CusB-like beta-barrel" evidence="5">
    <location>
        <begin position="255"/>
        <end position="330"/>
    </location>
</feature>
<evidence type="ECO:0000259" key="5">
    <source>
        <dbReference type="Pfam" id="PF25954"/>
    </source>
</evidence>
<dbReference type="RefSeq" id="WP_367954461.1">
    <property type="nucleotide sequence ID" value="NZ_JBDPGJ010000003.1"/>
</dbReference>
<feature type="domain" description="Multidrug resistance protein MdtA-like barrel-sandwich hybrid" evidence="4">
    <location>
        <begin position="90"/>
        <end position="243"/>
    </location>
</feature>